<dbReference type="EMBL" id="CABFOC020000002">
    <property type="protein sequence ID" value="CAH0038204.1"/>
    <property type="molecule type" value="Genomic_DNA"/>
</dbReference>
<dbReference type="CDD" id="cd16841">
    <property type="entry name" value="RraA_family"/>
    <property type="match status" value="1"/>
</dbReference>
<comment type="caution">
    <text evidence="2">The sequence shown here is derived from an EMBL/GenBank/DDBJ whole genome shotgun (WGS) entry which is preliminary data.</text>
</comment>
<keyword evidence="1" id="KW-0479">Metal-binding</keyword>
<dbReference type="AlphaFoldDB" id="A0A9N9VW35"/>
<name>A0A9N9VW35_9HYPO</name>
<keyword evidence="1" id="KW-0460">Magnesium</keyword>
<sequence length="455" mass="48676">MAQLDTLDKLSALDTNTVADALDLLGMKGAVYGLRPLWNCPSIAGRVSTVKFQLKTNVSLEASPDSTVLSEATPDGHVLVISGGIGGVSCSDAVVDNAWKSKRIRGTVIDGLYQAVDDVHEDRCPAYGRGVATIGDHSQMMQGDFGVPLNIRGVLVHQDDYVTADGSGTVFVPAKRIEEVLEVAERIKRHHSLMAQAIQSDRPASEAMNDTEFQTIPRDARSQAVAFSSNFNPKKPTPETHDLVSMLADVDTAAVSDALDKLGICGQALGIMPLENYQKVTVGPAFTVRYVPAGQPAGSVGDFIDDVGEGDVVVIDNGGRTDCTVWGDIMTQYAGLRGIAGTVINGVCRDVNRAISDHYPLFIAGHWMRTGKDRVEVGAVNEPVAIGGVRVNPGDIVVADANGVVFIPRHRAHEVAEVAQLIEKSEAGIREMIVDGATLAKAREVFKYHQLQRTE</sequence>
<dbReference type="PANTHER" id="PTHR33254">
    <property type="entry name" value="4-HYDROXY-4-METHYL-2-OXOGLUTARATE ALDOLASE 3-RELATED"/>
    <property type="match status" value="1"/>
</dbReference>
<protein>
    <recommendedName>
        <fullName evidence="4">4-hydroxy-4-methyl-2-oxoglutarate aldolase</fullName>
    </recommendedName>
</protein>
<feature type="binding site" evidence="1">
    <location>
        <position position="350"/>
    </location>
    <ligand>
        <name>Mg(2+)</name>
        <dbReference type="ChEBI" id="CHEBI:18420"/>
    </ligand>
</feature>
<dbReference type="Gene3D" id="3.50.30.40">
    <property type="entry name" value="Ribonuclease E inhibitor RraA/RraA-like"/>
    <property type="match status" value="2"/>
</dbReference>
<dbReference type="GO" id="GO:0046872">
    <property type="term" value="F:metal ion binding"/>
    <property type="evidence" value="ECO:0007669"/>
    <property type="project" value="UniProtKB-KW"/>
</dbReference>
<dbReference type="PANTHER" id="PTHR33254:SF4">
    <property type="entry name" value="4-HYDROXY-4-METHYL-2-OXOGLUTARATE ALDOLASE 3-RELATED"/>
    <property type="match status" value="1"/>
</dbReference>
<feature type="binding site" evidence="1">
    <location>
        <position position="349"/>
    </location>
    <ligand>
        <name>substrate</name>
    </ligand>
</feature>
<dbReference type="InterPro" id="IPR005493">
    <property type="entry name" value="RraA/RraA-like"/>
</dbReference>
<dbReference type="InterPro" id="IPR036704">
    <property type="entry name" value="RraA/RraA-like_sf"/>
</dbReference>
<dbReference type="Pfam" id="PF03737">
    <property type="entry name" value="RraA-like"/>
    <property type="match status" value="2"/>
</dbReference>
<reference evidence="2" key="1">
    <citation type="submission" date="2021-10" db="EMBL/GenBank/DDBJ databases">
        <authorList>
            <person name="Piombo E."/>
        </authorList>
    </citation>
    <scope>NUCLEOTIDE SEQUENCE</scope>
</reference>
<feature type="binding site" evidence="1">
    <location>
        <begin position="327"/>
        <end position="330"/>
    </location>
    <ligand>
        <name>substrate</name>
    </ligand>
</feature>
<dbReference type="Proteomes" id="UP000775872">
    <property type="component" value="Unassembled WGS sequence"/>
</dbReference>
<organism evidence="2 3">
    <name type="scientific">Clonostachys solani</name>
    <dbReference type="NCBI Taxonomy" id="160281"/>
    <lineage>
        <taxon>Eukaryota</taxon>
        <taxon>Fungi</taxon>
        <taxon>Dikarya</taxon>
        <taxon>Ascomycota</taxon>
        <taxon>Pezizomycotina</taxon>
        <taxon>Sordariomycetes</taxon>
        <taxon>Hypocreomycetidae</taxon>
        <taxon>Hypocreales</taxon>
        <taxon>Bionectriaceae</taxon>
        <taxon>Clonostachys</taxon>
    </lineage>
</organism>
<evidence type="ECO:0008006" key="4">
    <source>
        <dbReference type="Google" id="ProtNLM"/>
    </source>
</evidence>
<dbReference type="SUPFAM" id="SSF89562">
    <property type="entry name" value="RraA-like"/>
    <property type="match status" value="2"/>
</dbReference>
<accession>A0A9N9VW35</accession>
<comment type="cofactor">
    <cofactor evidence="1">
        <name>Mg(2+)</name>
        <dbReference type="ChEBI" id="CHEBI:18420"/>
    </cofactor>
</comment>
<gene>
    <name evidence="2" type="ORF">CSOL1703_00003237</name>
</gene>
<evidence type="ECO:0000313" key="3">
    <source>
        <dbReference type="Proteomes" id="UP000775872"/>
    </source>
</evidence>
<proteinExistence type="predicted"/>
<evidence type="ECO:0000313" key="2">
    <source>
        <dbReference type="EMBL" id="CAH0038204.1"/>
    </source>
</evidence>
<dbReference type="OrthoDB" id="1476984at2759"/>
<evidence type="ECO:0000256" key="1">
    <source>
        <dbReference type="PIRSR" id="PIRSR605493-1"/>
    </source>
</evidence>
<keyword evidence="3" id="KW-1185">Reference proteome</keyword>